<evidence type="ECO:0000313" key="5">
    <source>
        <dbReference type="EMBL" id="MBI5975830.1"/>
    </source>
</evidence>
<dbReference type="SUPFAM" id="SSF46785">
    <property type="entry name" value="Winged helix' DNA-binding domain"/>
    <property type="match status" value="1"/>
</dbReference>
<comment type="caution">
    <text evidence="5">The sequence shown here is derived from an EMBL/GenBank/DDBJ whole genome shotgun (WGS) entry which is preliminary data.</text>
</comment>
<dbReference type="Proteomes" id="UP000751852">
    <property type="component" value="Unassembled WGS sequence"/>
</dbReference>
<dbReference type="EMBL" id="JABANU010000028">
    <property type="protein sequence ID" value="MBI5975830.1"/>
    <property type="molecule type" value="Genomic_DNA"/>
</dbReference>
<dbReference type="InterPro" id="IPR013196">
    <property type="entry name" value="HTH_11"/>
</dbReference>
<evidence type="ECO:0000256" key="3">
    <source>
        <dbReference type="ARBA" id="ARBA00023163"/>
    </source>
</evidence>
<dbReference type="PROSITE" id="PS51000">
    <property type="entry name" value="HTH_DEOR_2"/>
    <property type="match status" value="1"/>
</dbReference>
<dbReference type="Gene3D" id="1.10.10.10">
    <property type="entry name" value="Winged helix-like DNA-binding domain superfamily/Winged helix DNA-binding domain"/>
    <property type="match status" value="1"/>
</dbReference>
<keyword evidence="6" id="KW-1185">Reference proteome</keyword>
<evidence type="ECO:0000259" key="4">
    <source>
        <dbReference type="PROSITE" id="PS51000"/>
    </source>
</evidence>
<dbReference type="RefSeq" id="WP_198618602.1">
    <property type="nucleotide sequence ID" value="NZ_JABANU010000028.1"/>
</dbReference>
<accession>A0ABS0TBB1</accession>
<sequence length="234" mass="27443">MRKETRQYKLIELLQDQQYMTAHALAQALNVSKRTILRDIQELEQQGVKILAHTGTHGGYELQDDHSQVQLNLTEQEAQVLSLILKEHQMYSSLPFQKETQSIVDQLLRQPSSTLKRRLKQQQELIRFETHHVKQLPDFFEDILIYAKERKVMGVDYRINDQESTFANVIFIGVVCENMEWKAVVFHIADGRTSFMDLLAIEDISYSFHKTIQTNDITLNNYSDYLNHPLYKSQ</sequence>
<proteinExistence type="predicted"/>
<evidence type="ECO:0000256" key="2">
    <source>
        <dbReference type="ARBA" id="ARBA00023015"/>
    </source>
</evidence>
<dbReference type="InterPro" id="IPR036390">
    <property type="entry name" value="WH_DNA-bd_sf"/>
</dbReference>
<dbReference type="Pfam" id="PF08279">
    <property type="entry name" value="HTH_11"/>
    <property type="match status" value="1"/>
</dbReference>
<protein>
    <submittedName>
        <fullName evidence="5">HTH domain-containing protein</fullName>
    </submittedName>
</protein>
<organism evidence="5 6">
    <name type="scientific">Staphylococcus canis</name>
    <dbReference type="NCBI Taxonomy" id="2724942"/>
    <lineage>
        <taxon>Bacteria</taxon>
        <taxon>Bacillati</taxon>
        <taxon>Bacillota</taxon>
        <taxon>Bacilli</taxon>
        <taxon>Bacillales</taxon>
        <taxon>Staphylococcaceae</taxon>
        <taxon>Staphylococcus</taxon>
    </lineage>
</organism>
<keyword evidence="3" id="KW-0804">Transcription</keyword>
<dbReference type="PANTHER" id="PTHR34580:SF1">
    <property type="entry name" value="PROTEIN PAFC"/>
    <property type="match status" value="1"/>
</dbReference>
<dbReference type="InterPro" id="IPR036388">
    <property type="entry name" value="WH-like_DNA-bd_sf"/>
</dbReference>
<dbReference type="InterPro" id="IPR051534">
    <property type="entry name" value="CBASS_pafABC_assoc_protein"/>
</dbReference>
<dbReference type="SMART" id="SM00420">
    <property type="entry name" value="HTH_DEOR"/>
    <property type="match status" value="1"/>
</dbReference>
<evidence type="ECO:0000313" key="6">
    <source>
        <dbReference type="Proteomes" id="UP000751852"/>
    </source>
</evidence>
<gene>
    <name evidence="5" type="ORF">HHH54_09525</name>
</gene>
<dbReference type="InterPro" id="IPR001034">
    <property type="entry name" value="DeoR_HTH"/>
</dbReference>
<keyword evidence="2" id="KW-0805">Transcription regulation</keyword>
<name>A0ABS0TBB1_9STAP</name>
<evidence type="ECO:0000256" key="1">
    <source>
        <dbReference type="ARBA" id="ARBA00022736"/>
    </source>
</evidence>
<reference evidence="5 6" key="1">
    <citation type="submission" date="2020-04" db="EMBL/GenBank/DDBJ databases">
        <title>Staphylococcus species from domestic dog.</title>
        <authorList>
            <person name="Paterson G.K."/>
        </authorList>
    </citation>
    <scope>NUCLEOTIDE SEQUENCE [LARGE SCALE GENOMIC DNA]</scope>
    <source>
        <strain evidence="5 6">H16/1A</strain>
    </source>
</reference>
<keyword evidence="1" id="KW-0423">Lactose metabolism</keyword>
<dbReference type="PANTHER" id="PTHR34580">
    <property type="match status" value="1"/>
</dbReference>
<feature type="domain" description="HTH deoR-type" evidence="4">
    <location>
        <begin position="3"/>
        <end position="62"/>
    </location>
</feature>